<keyword evidence="3" id="KW-1133">Transmembrane helix</keyword>
<feature type="transmembrane region" description="Helical" evidence="3">
    <location>
        <begin position="12"/>
        <end position="36"/>
    </location>
</feature>
<dbReference type="NCBIfam" id="TIGR02532">
    <property type="entry name" value="IV_pilin_GFxxxE"/>
    <property type="match status" value="1"/>
</dbReference>
<comment type="subcellular location">
    <subcellularLocation>
        <location evidence="1">Cell surface</location>
    </subcellularLocation>
</comment>
<evidence type="ECO:0000256" key="1">
    <source>
        <dbReference type="ARBA" id="ARBA00004241"/>
    </source>
</evidence>
<dbReference type="Pfam" id="PF07963">
    <property type="entry name" value="N_methyl"/>
    <property type="match status" value="1"/>
</dbReference>
<keyword evidence="2" id="KW-0178">Competence</keyword>
<proteinExistence type="predicted"/>
<evidence type="ECO:0008006" key="6">
    <source>
        <dbReference type="Google" id="ProtNLM"/>
    </source>
</evidence>
<organism evidence="4 5">
    <name type="scientific">Jeotgalibaca dankookensis</name>
    <dbReference type="NCBI Taxonomy" id="708126"/>
    <lineage>
        <taxon>Bacteria</taxon>
        <taxon>Bacillati</taxon>
        <taxon>Bacillota</taxon>
        <taxon>Bacilli</taxon>
        <taxon>Lactobacillales</taxon>
        <taxon>Carnobacteriaceae</taxon>
        <taxon>Jeotgalibaca</taxon>
    </lineage>
</organism>
<protein>
    <recommendedName>
        <fullName evidence="6">Competence protein ComGF</fullName>
    </recommendedName>
</protein>
<dbReference type="Pfam" id="PF15980">
    <property type="entry name" value="ComGF"/>
    <property type="match status" value="1"/>
</dbReference>
<name>A0A1S6IP33_9LACT</name>
<dbReference type="InterPro" id="IPR016977">
    <property type="entry name" value="ComGF"/>
</dbReference>
<dbReference type="EMBL" id="CP019728">
    <property type="protein sequence ID" value="AQS53307.1"/>
    <property type="molecule type" value="Genomic_DNA"/>
</dbReference>
<dbReference type="NCBIfam" id="NF041002">
    <property type="entry name" value="pilin_ComGF"/>
    <property type="match status" value="1"/>
</dbReference>
<accession>A0A1S6IP33</accession>
<dbReference type="InterPro" id="IPR012902">
    <property type="entry name" value="N_methyl_site"/>
</dbReference>
<evidence type="ECO:0000313" key="4">
    <source>
        <dbReference type="EMBL" id="AQS53307.1"/>
    </source>
</evidence>
<evidence type="ECO:0000313" key="5">
    <source>
        <dbReference type="Proteomes" id="UP000188993"/>
    </source>
</evidence>
<dbReference type="STRING" id="708126.BW727_100915"/>
<dbReference type="Proteomes" id="UP000188993">
    <property type="component" value="Chromosome"/>
</dbReference>
<dbReference type="OrthoDB" id="2135987at2"/>
<reference evidence="4 5" key="1">
    <citation type="journal article" date="2014" name="Int. J. Syst. Evol. Microbiol.">
        <title>Jeotgalibaca dankookensis gen. nov., sp. nov., a member of the family Carnobacteriaceae, isolated from seujeot (Korean traditional food).</title>
        <authorList>
            <person name="Lee D.G."/>
            <person name="Trujillo M.E."/>
            <person name="Kang H."/>
            <person name="Ahn T.Y."/>
        </authorList>
    </citation>
    <scope>NUCLEOTIDE SEQUENCE [LARGE SCALE GENOMIC DNA]</scope>
    <source>
        <strain evidence="4 5">EX-07</strain>
    </source>
</reference>
<keyword evidence="3" id="KW-0812">Transmembrane</keyword>
<sequence length="146" mass="16974">MWKCILKNNQKGFTLIESLMALVVNALVLLLVTGLFQTLYHVNRYFDIKEKNIEWHVFLNQVENDLEDKEILSVQRNEVQLKVLQSKEKVTYKPWGATLRRYRNETGYVPMLTKTKNTTFSKNANGFSIQTNFVNGQTMRGAIALE</sequence>
<dbReference type="GO" id="GO:0009986">
    <property type="term" value="C:cell surface"/>
    <property type="evidence" value="ECO:0007669"/>
    <property type="project" value="UniProtKB-SubCell"/>
</dbReference>
<dbReference type="GO" id="GO:0030420">
    <property type="term" value="P:establishment of competence for transformation"/>
    <property type="evidence" value="ECO:0007669"/>
    <property type="project" value="UniProtKB-KW"/>
</dbReference>
<evidence type="ECO:0000256" key="3">
    <source>
        <dbReference type="SAM" id="Phobius"/>
    </source>
</evidence>
<dbReference type="AlphaFoldDB" id="A0A1S6IP33"/>
<dbReference type="RefSeq" id="WP_062471793.1">
    <property type="nucleotide sequence ID" value="NZ_BBYN01000033.1"/>
</dbReference>
<keyword evidence="5" id="KW-1185">Reference proteome</keyword>
<gene>
    <name evidence="4" type="ORF">BW727_100915</name>
</gene>
<dbReference type="KEGG" id="jda:BW727_100915"/>
<evidence type="ECO:0000256" key="2">
    <source>
        <dbReference type="ARBA" id="ARBA00023287"/>
    </source>
</evidence>
<keyword evidence="3" id="KW-0472">Membrane</keyword>